<evidence type="ECO:0000313" key="2">
    <source>
        <dbReference type="Proteomes" id="UP000031549"/>
    </source>
</evidence>
<accession>A0A846HEB4</accession>
<dbReference type="RefSeq" id="WP_163519173.1">
    <property type="nucleotide sequence ID" value="NZ_JTCM02000079.1"/>
</dbReference>
<keyword evidence="2" id="KW-1185">Reference proteome</keyword>
<evidence type="ECO:0000313" key="1">
    <source>
        <dbReference type="EMBL" id="NEU75712.1"/>
    </source>
</evidence>
<name>A0A846HEB4_9CYAN</name>
<reference evidence="1 2" key="1">
    <citation type="journal article" date="2015" name="Genome Announc.">
        <title>Draft Genome Sequence of Cyanobacterium Hassallia byssoidea Strain VB512170, Isolated from Monuments in India.</title>
        <authorList>
            <person name="Singh D."/>
            <person name="Chandrababunaidu M.M."/>
            <person name="Panda A."/>
            <person name="Sen D."/>
            <person name="Bhattacharyya S."/>
            <person name="Adhikary S.P."/>
            <person name="Tripathy S."/>
        </authorList>
    </citation>
    <scope>NUCLEOTIDE SEQUENCE [LARGE SCALE GENOMIC DNA]</scope>
    <source>
        <strain evidence="1 2">VB512170</strain>
    </source>
</reference>
<comment type="caution">
    <text evidence="1">The sequence shown here is derived from an EMBL/GenBank/DDBJ whole genome shotgun (WGS) entry which is preliminary data.</text>
</comment>
<organism evidence="1 2">
    <name type="scientific">Hassallia byssoidea VB512170</name>
    <dbReference type="NCBI Taxonomy" id="1304833"/>
    <lineage>
        <taxon>Bacteria</taxon>
        <taxon>Bacillati</taxon>
        <taxon>Cyanobacteriota</taxon>
        <taxon>Cyanophyceae</taxon>
        <taxon>Nostocales</taxon>
        <taxon>Tolypothrichaceae</taxon>
        <taxon>Hassallia</taxon>
    </lineage>
</organism>
<proteinExistence type="predicted"/>
<sequence length="59" mass="6693">MAFSRAASTKGARSGNLERQIIAWGEERMHEVQQERGVRVKVRADARDDKAGFIALHRK</sequence>
<dbReference type="EMBL" id="JTCM02000079">
    <property type="protein sequence ID" value="NEU75712.1"/>
    <property type="molecule type" value="Genomic_DNA"/>
</dbReference>
<dbReference type="Proteomes" id="UP000031549">
    <property type="component" value="Unassembled WGS sequence"/>
</dbReference>
<dbReference type="AlphaFoldDB" id="A0A846HEB4"/>
<protein>
    <submittedName>
        <fullName evidence="1">Uncharacterized protein</fullName>
    </submittedName>
</protein>
<gene>
    <name evidence="1" type="ORF">PI95_024920</name>
</gene>